<keyword evidence="9" id="KW-0594">Phospholipid biosynthesis</keyword>
<comment type="similarity">
    <text evidence="2 12">Belongs to the CDP-alcohol phosphatidyltransferase class-I family.</text>
</comment>
<dbReference type="Pfam" id="PF01066">
    <property type="entry name" value="CDP-OH_P_transf"/>
    <property type="match status" value="1"/>
</dbReference>
<proteinExistence type="inferred from homology"/>
<evidence type="ECO:0000256" key="5">
    <source>
        <dbReference type="ARBA" id="ARBA00022692"/>
    </source>
</evidence>
<keyword evidence="7" id="KW-0443">Lipid metabolism</keyword>
<feature type="transmembrane region" description="Helical" evidence="13">
    <location>
        <begin position="182"/>
        <end position="207"/>
    </location>
</feature>
<dbReference type="InterPro" id="IPR050324">
    <property type="entry name" value="CDP-alcohol_PTase-I"/>
</dbReference>
<comment type="subcellular location">
    <subcellularLocation>
        <location evidence="1">Membrane</location>
        <topology evidence="1">Multi-pass membrane protein</topology>
    </subcellularLocation>
</comment>
<dbReference type="PROSITE" id="PS00379">
    <property type="entry name" value="CDP_ALCOHOL_P_TRANSF"/>
    <property type="match status" value="1"/>
</dbReference>
<dbReference type="EMBL" id="BAABQM010000003">
    <property type="protein sequence ID" value="GAA5414814.1"/>
    <property type="molecule type" value="Genomic_DNA"/>
</dbReference>
<dbReference type="NCBIfam" id="TIGR00560">
    <property type="entry name" value="pgsA"/>
    <property type="match status" value="1"/>
</dbReference>
<evidence type="ECO:0000313" key="14">
    <source>
        <dbReference type="EMBL" id="GAA5414814.1"/>
    </source>
</evidence>
<keyword evidence="3" id="KW-0444">Lipid biosynthesis</keyword>
<sequence>MKKFKLEKKQIPNILTIFRILLVPVIIVLMLVQFGPTIYTFDISHDHNSLFAPHVTINLNILLSAIFFIIASLTDAVDGYVARKMHWVSDFGKFWDPLADKILTNSVLFCLASPQLNIVPIWIPIILLIRDIIVDGTRMMSAKQNLVVPANWWGKVKTINIMVAIIVAFFIGNNYGNVTTAYYWAAQNILMYTSAALSVISGIIYYTKFIKIYNKSKQQLQEANK</sequence>
<comment type="caution">
    <text evidence="14">The sequence shown here is derived from an EMBL/GenBank/DDBJ whole genome shotgun (WGS) entry which is preliminary data.</text>
</comment>
<feature type="transmembrane region" description="Helical" evidence="13">
    <location>
        <begin position="55"/>
        <end position="77"/>
    </location>
</feature>
<dbReference type="Proteomes" id="UP001449582">
    <property type="component" value="Unassembled WGS sequence"/>
</dbReference>
<dbReference type="EC" id="2.7.8.5" evidence="11"/>
<evidence type="ECO:0000256" key="12">
    <source>
        <dbReference type="RuleBase" id="RU003750"/>
    </source>
</evidence>
<keyword evidence="8 13" id="KW-0472">Membrane</keyword>
<dbReference type="PANTHER" id="PTHR14269:SF62">
    <property type="entry name" value="CDP-DIACYLGLYCEROL--GLYCEROL-3-PHOSPHATE 3-PHOSPHATIDYLTRANSFERASE 1, CHLOROPLASTIC"/>
    <property type="match status" value="1"/>
</dbReference>
<keyword evidence="4 12" id="KW-0808">Transferase</keyword>
<gene>
    <name evidence="14" type="primary">pgsA</name>
    <name evidence="14" type="ORF">UREOM_5250</name>
</gene>
<dbReference type="Gene3D" id="1.20.120.1760">
    <property type="match status" value="1"/>
</dbReference>
<evidence type="ECO:0000256" key="7">
    <source>
        <dbReference type="ARBA" id="ARBA00023098"/>
    </source>
</evidence>
<dbReference type="InterPro" id="IPR048254">
    <property type="entry name" value="CDP_ALCOHOL_P_TRANSF_CS"/>
</dbReference>
<evidence type="ECO:0000256" key="11">
    <source>
        <dbReference type="NCBIfam" id="TIGR00560"/>
    </source>
</evidence>
<accession>A0ABP9U7M1</accession>
<evidence type="ECO:0000256" key="6">
    <source>
        <dbReference type="ARBA" id="ARBA00022989"/>
    </source>
</evidence>
<dbReference type="RefSeq" id="WP_353289973.1">
    <property type="nucleotide sequence ID" value="NZ_BAABQM010000003.1"/>
</dbReference>
<evidence type="ECO:0000256" key="4">
    <source>
        <dbReference type="ARBA" id="ARBA00022679"/>
    </source>
</evidence>
<keyword evidence="5 13" id="KW-0812">Transmembrane</keyword>
<protein>
    <recommendedName>
        <fullName evidence="11">CDP-diacylglycerol--glycerol-3-phosphate 3-phosphatidyltransferase</fullName>
        <ecNumber evidence="11">2.7.8.5</ecNumber>
    </recommendedName>
</protein>
<evidence type="ECO:0000256" key="10">
    <source>
        <dbReference type="ARBA" id="ARBA00023264"/>
    </source>
</evidence>
<evidence type="ECO:0000256" key="1">
    <source>
        <dbReference type="ARBA" id="ARBA00004141"/>
    </source>
</evidence>
<evidence type="ECO:0000313" key="15">
    <source>
        <dbReference type="Proteomes" id="UP001449582"/>
    </source>
</evidence>
<evidence type="ECO:0000256" key="13">
    <source>
        <dbReference type="SAM" id="Phobius"/>
    </source>
</evidence>
<keyword evidence="6 13" id="KW-1133">Transmembrane helix</keyword>
<dbReference type="InterPro" id="IPR004570">
    <property type="entry name" value="Phosphatidylglycerol_P_synth"/>
</dbReference>
<reference evidence="14" key="1">
    <citation type="submission" date="2024-02" db="EMBL/GenBank/DDBJ databases">
        <title>Draft genome sequence of new strains in genus Ureaplasma.</title>
        <authorList>
            <person name="Nakajima Y."/>
            <person name="Segawa T."/>
        </authorList>
    </citation>
    <scope>NUCLEOTIDE SEQUENCE [LARGE SCALE GENOMIC DNA]</scope>
    <source>
        <strain evidence="14">OM1</strain>
    </source>
</reference>
<dbReference type="InterPro" id="IPR043130">
    <property type="entry name" value="CDP-OH_PTrfase_TM_dom"/>
</dbReference>
<organism evidence="14 15">
    <name type="scientific">Ureaplasma ceti</name>
    <dbReference type="NCBI Taxonomy" id="3119530"/>
    <lineage>
        <taxon>Bacteria</taxon>
        <taxon>Bacillati</taxon>
        <taxon>Mycoplasmatota</taxon>
        <taxon>Mycoplasmoidales</taxon>
        <taxon>Mycoplasmoidaceae</taxon>
        <taxon>Ureaplasma</taxon>
    </lineage>
</organism>
<name>A0ABP9U7M1_9BACT</name>
<feature type="transmembrane region" description="Helical" evidence="13">
    <location>
        <begin position="12"/>
        <end position="35"/>
    </location>
</feature>
<evidence type="ECO:0000256" key="3">
    <source>
        <dbReference type="ARBA" id="ARBA00022516"/>
    </source>
</evidence>
<dbReference type="PANTHER" id="PTHR14269">
    <property type="entry name" value="CDP-DIACYLGLYCEROL--GLYCEROL-3-PHOSPHATE 3-PHOSPHATIDYLTRANSFERASE-RELATED"/>
    <property type="match status" value="1"/>
</dbReference>
<keyword evidence="15" id="KW-1185">Reference proteome</keyword>
<dbReference type="InterPro" id="IPR000462">
    <property type="entry name" value="CDP-OH_P_trans"/>
</dbReference>
<evidence type="ECO:0000256" key="9">
    <source>
        <dbReference type="ARBA" id="ARBA00023209"/>
    </source>
</evidence>
<evidence type="ECO:0000256" key="2">
    <source>
        <dbReference type="ARBA" id="ARBA00010441"/>
    </source>
</evidence>
<dbReference type="PIRSF" id="PIRSF000847">
    <property type="entry name" value="Phos_ph_gly_syn"/>
    <property type="match status" value="1"/>
</dbReference>
<evidence type="ECO:0000256" key="8">
    <source>
        <dbReference type="ARBA" id="ARBA00023136"/>
    </source>
</evidence>
<keyword evidence="10" id="KW-1208">Phospholipid metabolism</keyword>